<evidence type="ECO:0000313" key="1">
    <source>
        <dbReference type="EMBL" id="MTE17362.1"/>
    </source>
</evidence>
<organism evidence="1 2">
    <name type="scientific">Nocardia aurantiaca</name>
    <dbReference type="NCBI Taxonomy" id="2675850"/>
    <lineage>
        <taxon>Bacteria</taxon>
        <taxon>Bacillati</taxon>
        <taxon>Actinomycetota</taxon>
        <taxon>Actinomycetes</taxon>
        <taxon>Mycobacteriales</taxon>
        <taxon>Nocardiaceae</taxon>
        <taxon>Nocardia</taxon>
    </lineage>
</organism>
<accession>A0A6I3L4T5</accession>
<reference evidence="1 2" key="1">
    <citation type="submission" date="2019-11" db="EMBL/GenBank/DDBJ databases">
        <title>Nocardia sp. nov. CT2-14 isolated from soil.</title>
        <authorList>
            <person name="Kanchanasin P."/>
            <person name="Tanasupawat S."/>
            <person name="Yuki M."/>
            <person name="Kudo T."/>
        </authorList>
    </citation>
    <scope>NUCLEOTIDE SEQUENCE [LARGE SCALE GENOMIC DNA]</scope>
    <source>
        <strain evidence="1 2">CT2-14</strain>
    </source>
</reference>
<dbReference type="SUPFAM" id="SSF82784">
    <property type="entry name" value="OsmC-like"/>
    <property type="match status" value="1"/>
</dbReference>
<protein>
    <submittedName>
        <fullName evidence="1">OsmC family peroxiredoxin</fullName>
    </submittedName>
</protein>
<sequence length="137" mass="14948">MSNDVVEVHGHTIADVPGRYLLDARHNHFVSDSRFGPAESVQAGELLLSALASCAMANIQTNADNDNIAIGAIRITVTHRRGAHDPTRYDFTHLRIDIHDTDQARADALAARFTATCPIYNTIRRGSGIDLTVHAHP</sequence>
<dbReference type="InterPro" id="IPR003718">
    <property type="entry name" value="OsmC/Ohr_fam"/>
</dbReference>
<comment type="caution">
    <text evidence="1">The sequence shown here is derived from an EMBL/GenBank/DDBJ whole genome shotgun (WGS) entry which is preliminary data.</text>
</comment>
<gene>
    <name evidence="1" type="ORF">GLP40_32080</name>
</gene>
<dbReference type="InterPro" id="IPR036102">
    <property type="entry name" value="OsmC/Ohrsf"/>
</dbReference>
<proteinExistence type="predicted"/>
<dbReference type="RefSeq" id="WP_328290910.1">
    <property type="nucleotide sequence ID" value="NZ_WMBB01000023.1"/>
</dbReference>
<dbReference type="EMBL" id="WMBB01000023">
    <property type="protein sequence ID" value="MTE17362.1"/>
    <property type="molecule type" value="Genomic_DNA"/>
</dbReference>
<dbReference type="AlphaFoldDB" id="A0A6I3L4T5"/>
<dbReference type="InterPro" id="IPR015946">
    <property type="entry name" value="KH_dom-like_a/b"/>
</dbReference>
<evidence type="ECO:0000313" key="2">
    <source>
        <dbReference type="Proteomes" id="UP000432464"/>
    </source>
</evidence>
<keyword evidence="2" id="KW-1185">Reference proteome</keyword>
<dbReference type="Gene3D" id="3.30.300.20">
    <property type="match status" value="1"/>
</dbReference>
<dbReference type="Pfam" id="PF02566">
    <property type="entry name" value="OsmC"/>
    <property type="match status" value="1"/>
</dbReference>
<dbReference type="Proteomes" id="UP000432464">
    <property type="component" value="Unassembled WGS sequence"/>
</dbReference>
<name>A0A6I3L4T5_9NOCA</name>